<dbReference type="AlphaFoldDB" id="A0A388TD61"/>
<keyword evidence="6 9" id="KW-0408">Iron</keyword>
<keyword evidence="7 9" id="KW-0411">Iron-sulfur</keyword>
<protein>
    <recommendedName>
        <fullName evidence="9">Lipoyl synthase</fullName>
        <ecNumber evidence="9">2.8.1.8</ecNumber>
    </recommendedName>
    <alternativeName>
        <fullName evidence="9">Lip-syn</fullName>
        <shortName evidence="9">LS</shortName>
    </alternativeName>
    <alternativeName>
        <fullName evidence="9">Lipoate synthase</fullName>
    </alternativeName>
    <alternativeName>
        <fullName evidence="9">Lipoic acid synthase</fullName>
    </alternativeName>
    <alternativeName>
        <fullName evidence="9">Sulfur insertion protein LipA</fullName>
    </alternativeName>
</protein>
<dbReference type="PIRSF" id="PIRSF005963">
    <property type="entry name" value="Lipoyl_synth"/>
    <property type="match status" value="1"/>
</dbReference>
<keyword evidence="1 9" id="KW-0004">4Fe-4S</keyword>
<feature type="binding site" evidence="9">
    <location>
        <position position="62"/>
    </location>
    <ligand>
        <name>[4Fe-4S] cluster</name>
        <dbReference type="ChEBI" id="CHEBI:49883"/>
        <label>2</label>
        <note>4Fe-4S-S-AdoMet</note>
    </ligand>
</feature>
<keyword evidence="4 9" id="KW-0949">S-adenosyl-L-methionine</keyword>
<dbReference type="SFLD" id="SFLDG01058">
    <property type="entry name" value="lipoyl_synthase_like"/>
    <property type="match status" value="1"/>
</dbReference>
<dbReference type="EC" id="2.8.1.8" evidence="9"/>
<evidence type="ECO:0000256" key="5">
    <source>
        <dbReference type="ARBA" id="ARBA00022723"/>
    </source>
</evidence>
<dbReference type="PROSITE" id="PS51918">
    <property type="entry name" value="RADICAL_SAM"/>
    <property type="match status" value="1"/>
</dbReference>
<comment type="cofactor">
    <cofactor evidence="9">
        <name>[4Fe-4S] cluster</name>
        <dbReference type="ChEBI" id="CHEBI:49883"/>
    </cofactor>
    <text evidence="9">Binds 2 [4Fe-4S] clusters per subunit. One cluster is coordinated with 3 cysteines and an exchangeable S-adenosyl-L-methionine.</text>
</comment>
<dbReference type="SFLD" id="SFLDF00271">
    <property type="entry name" value="lipoyl_synthase"/>
    <property type="match status" value="1"/>
</dbReference>
<dbReference type="NCBIfam" id="NF004019">
    <property type="entry name" value="PRK05481.1"/>
    <property type="match status" value="1"/>
</dbReference>
<evidence type="ECO:0000256" key="2">
    <source>
        <dbReference type="ARBA" id="ARBA00022490"/>
    </source>
</evidence>
<accession>A0A388TD61</accession>
<evidence type="ECO:0000259" key="10">
    <source>
        <dbReference type="PROSITE" id="PS51918"/>
    </source>
</evidence>
<dbReference type="NCBIfam" id="NF009544">
    <property type="entry name" value="PRK12928.1"/>
    <property type="match status" value="1"/>
</dbReference>
<evidence type="ECO:0000256" key="3">
    <source>
        <dbReference type="ARBA" id="ARBA00022679"/>
    </source>
</evidence>
<dbReference type="SUPFAM" id="SSF102114">
    <property type="entry name" value="Radical SAM enzymes"/>
    <property type="match status" value="1"/>
</dbReference>
<proteinExistence type="inferred from homology"/>
<dbReference type="InterPro" id="IPR003698">
    <property type="entry name" value="Lipoyl_synth"/>
</dbReference>
<keyword evidence="12" id="KW-1185">Reference proteome</keyword>
<dbReference type="PANTHER" id="PTHR10949">
    <property type="entry name" value="LIPOYL SYNTHASE"/>
    <property type="match status" value="1"/>
</dbReference>
<dbReference type="Pfam" id="PF04055">
    <property type="entry name" value="Radical_SAM"/>
    <property type="match status" value="1"/>
</dbReference>
<feature type="binding site" evidence="9">
    <location>
        <position position="32"/>
    </location>
    <ligand>
        <name>[4Fe-4S] cluster</name>
        <dbReference type="ChEBI" id="CHEBI:49883"/>
        <label>1</label>
    </ligand>
</feature>
<dbReference type="GO" id="GO:0016992">
    <property type="term" value="F:lipoate synthase activity"/>
    <property type="evidence" value="ECO:0007669"/>
    <property type="project" value="UniProtKB-UniRule"/>
</dbReference>
<dbReference type="SMART" id="SM00729">
    <property type="entry name" value="Elp3"/>
    <property type="match status" value="1"/>
</dbReference>
<feature type="binding site" evidence="9">
    <location>
        <position position="43"/>
    </location>
    <ligand>
        <name>[4Fe-4S] cluster</name>
        <dbReference type="ChEBI" id="CHEBI:49883"/>
        <label>1</label>
    </ligand>
</feature>
<dbReference type="Gene3D" id="3.20.20.70">
    <property type="entry name" value="Aldolase class I"/>
    <property type="match status" value="1"/>
</dbReference>
<comment type="function">
    <text evidence="9">Catalyzes the radical-mediated insertion of two sulfur atoms into the C-6 and C-8 positions of the octanoyl moiety bound to the lipoyl domains of lipoate-dependent enzymes, thereby converting the octanoylated domains into lipoylated derivatives.</text>
</comment>
<evidence type="ECO:0000256" key="1">
    <source>
        <dbReference type="ARBA" id="ARBA00022485"/>
    </source>
</evidence>
<dbReference type="UniPathway" id="UPA00538">
    <property type="reaction ID" value="UER00593"/>
</dbReference>
<comment type="catalytic activity">
    <reaction evidence="8 9">
        <text>[[Fe-S] cluster scaffold protein carrying a second [4Fe-4S](2+) cluster] + N(6)-octanoyl-L-lysyl-[protein] + 2 oxidized [2Fe-2S]-[ferredoxin] + 2 S-adenosyl-L-methionine + 4 H(+) = [[Fe-S] cluster scaffold protein] + N(6)-[(R)-dihydrolipoyl]-L-lysyl-[protein] + 4 Fe(3+) + 2 hydrogen sulfide + 2 5'-deoxyadenosine + 2 L-methionine + 2 reduced [2Fe-2S]-[ferredoxin]</text>
        <dbReference type="Rhea" id="RHEA:16585"/>
        <dbReference type="Rhea" id="RHEA-COMP:9928"/>
        <dbReference type="Rhea" id="RHEA-COMP:10000"/>
        <dbReference type="Rhea" id="RHEA-COMP:10001"/>
        <dbReference type="Rhea" id="RHEA-COMP:10475"/>
        <dbReference type="Rhea" id="RHEA-COMP:14568"/>
        <dbReference type="Rhea" id="RHEA-COMP:14569"/>
        <dbReference type="ChEBI" id="CHEBI:15378"/>
        <dbReference type="ChEBI" id="CHEBI:17319"/>
        <dbReference type="ChEBI" id="CHEBI:29034"/>
        <dbReference type="ChEBI" id="CHEBI:29919"/>
        <dbReference type="ChEBI" id="CHEBI:33722"/>
        <dbReference type="ChEBI" id="CHEBI:33737"/>
        <dbReference type="ChEBI" id="CHEBI:33738"/>
        <dbReference type="ChEBI" id="CHEBI:57844"/>
        <dbReference type="ChEBI" id="CHEBI:59789"/>
        <dbReference type="ChEBI" id="CHEBI:78809"/>
        <dbReference type="ChEBI" id="CHEBI:83100"/>
        <dbReference type="EC" id="2.8.1.8"/>
    </reaction>
</comment>
<evidence type="ECO:0000256" key="7">
    <source>
        <dbReference type="ARBA" id="ARBA00023014"/>
    </source>
</evidence>
<feature type="binding site" evidence="9">
    <location>
        <position position="270"/>
    </location>
    <ligand>
        <name>[4Fe-4S] cluster</name>
        <dbReference type="ChEBI" id="CHEBI:49883"/>
        <label>1</label>
    </ligand>
</feature>
<evidence type="ECO:0000256" key="4">
    <source>
        <dbReference type="ARBA" id="ARBA00022691"/>
    </source>
</evidence>
<feature type="binding site" evidence="9">
    <location>
        <position position="65"/>
    </location>
    <ligand>
        <name>[4Fe-4S] cluster</name>
        <dbReference type="ChEBI" id="CHEBI:49883"/>
        <label>2</label>
        <note>4Fe-4S-S-AdoMet</note>
    </ligand>
</feature>
<comment type="caution">
    <text evidence="11">The sequence shown here is derived from an EMBL/GenBank/DDBJ whole genome shotgun (WGS) entry which is preliminary data.</text>
</comment>
<feature type="binding site" evidence="9">
    <location>
        <position position="37"/>
    </location>
    <ligand>
        <name>[4Fe-4S] cluster</name>
        <dbReference type="ChEBI" id="CHEBI:49883"/>
        <label>1</label>
    </ligand>
</feature>
<comment type="similarity">
    <text evidence="9">Belongs to the radical SAM superfamily. Lipoyl synthase family.</text>
</comment>
<comment type="subcellular location">
    <subcellularLocation>
        <location evidence="9">Cytoplasm</location>
    </subcellularLocation>
</comment>
<dbReference type="GO" id="GO:0051539">
    <property type="term" value="F:4 iron, 4 sulfur cluster binding"/>
    <property type="evidence" value="ECO:0007669"/>
    <property type="project" value="UniProtKB-UniRule"/>
</dbReference>
<organism evidence="11 12">
    <name type="scientific">Termititenax aidoneus</name>
    <dbReference type="NCBI Taxonomy" id="2218524"/>
    <lineage>
        <taxon>Bacteria</taxon>
        <taxon>Bacillati</taxon>
        <taxon>Candidatus Margulisiibacteriota</taxon>
        <taxon>Candidatus Termititenacia</taxon>
        <taxon>Candidatus Termititenacales</taxon>
        <taxon>Candidatus Termititenacaceae</taxon>
        <taxon>Candidatus Termititenax</taxon>
    </lineage>
</organism>
<dbReference type="NCBIfam" id="TIGR00510">
    <property type="entry name" value="lipA"/>
    <property type="match status" value="1"/>
</dbReference>
<dbReference type="InterPro" id="IPR058240">
    <property type="entry name" value="rSAM_sf"/>
</dbReference>
<dbReference type="HAMAP" id="MF_00206">
    <property type="entry name" value="Lipoyl_synth"/>
    <property type="match status" value="1"/>
</dbReference>
<dbReference type="InterPro" id="IPR013785">
    <property type="entry name" value="Aldolase_TIM"/>
</dbReference>
<sequence length="279" mass="30722">MRYPAWLKKNIPKSANNLRIRKYLVESLHTVCESALCPNRGECFAARTVTFLILGSACTRRCRFCAVTKAAPEPVDADEPQKIAEAARKLGLKYVVITSVTRDDLPDGGAAHFAAAILSVRQGLPHAAVEVLTPDFQGKLSALDIALAARPDVFNHNIETVPRLYAEIRPQADYQRSLKILAHAARSGLTAKSGLMLGLGETEAEIKSALQDLKNSGVSIITLGQYLPPSKKHYPLQEFVHPDKFAEYKEYGEKELGFKAVFSGPFVRSSYKAAEIRLR</sequence>
<evidence type="ECO:0000256" key="6">
    <source>
        <dbReference type="ARBA" id="ARBA00023004"/>
    </source>
</evidence>
<evidence type="ECO:0000256" key="9">
    <source>
        <dbReference type="HAMAP-Rule" id="MF_00206"/>
    </source>
</evidence>
<dbReference type="GO" id="GO:0046872">
    <property type="term" value="F:metal ion binding"/>
    <property type="evidence" value="ECO:0007669"/>
    <property type="project" value="UniProtKB-KW"/>
</dbReference>
<feature type="binding site" evidence="9">
    <location>
        <position position="58"/>
    </location>
    <ligand>
        <name>[4Fe-4S] cluster</name>
        <dbReference type="ChEBI" id="CHEBI:49883"/>
        <label>2</label>
        <note>4Fe-4S-S-AdoMet</note>
    </ligand>
</feature>
<dbReference type="Proteomes" id="UP000269352">
    <property type="component" value="Unassembled WGS sequence"/>
</dbReference>
<evidence type="ECO:0000256" key="8">
    <source>
        <dbReference type="ARBA" id="ARBA00047326"/>
    </source>
</evidence>
<evidence type="ECO:0000313" key="12">
    <source>
        <dbReference type="Proteomes" id="UP000269352"/>
    </source>
</evidence>
<dbReference type="FunFam" id="3.20.20.70:FF:000186">
    <property type="entry name" value="Lipoyl synthase"/>
    <property type="match status" value="1"/>
</dbReference>
<dbReference type="PANTHER" id="PTHR10949:SF0">
    <property type="entry name" value="LIPOYL SYNTHASE, MITOCHONDRIAL"/>
    <property type="match status" value="1"/>
</dbReference>
<dbReference type="GO" id="GO:0009249">
    <property type="term" value="P:protein lipoylation"/>
    <property type="evidence" value="ECO:0007669"/>
    <property type="project" value="UniProtKB-UniRule"/>
</dbReference>
<gene>
    <name evidence="9 11" type="primary">lipA</name>
    <name evidence="11" type="ORF">NO1_1642</name>
</gene>
<comment type="pathway">
    <text evidence="9">Protein modification; protein lipoylation via endogenous pathway; protein N(6)-(lipoyl)lysine from octanoyl-[acyl-carrier-protein]: step 2/2.</text>
</comment>
<dbReference type="SFLD" id="SFLDS00029">
    <property type="entry name" value="Radical_SAM"/>
    <property type="match status" value="1"/>
</dbReference>
<dbReference type="GO" id="GO:0005737">
    <property type="term" value="C:cytoplasm"/>
    <property type="evidence" value="ECO:0007669"/>
    <property type="project" value="UniProtKB-SubCell"/>
</dbReference>
<keyword evidence="5 9" id="KW-0479">Metal-binding</keyword>
<keyword evidence="2 9" id="KW-0963">Cytoplasm</keyword>
<dbReference type="CDD" id="cd01335">
    <property type="entry name" value="Radical_SAM"/>
    <property type="match status" value="1"/>
</dbReference>
<name>A0A388TD61_TERA1</name>
<dbReference type="EMBL" id="BGZN01000048">
    <property type="protein sequence ID" value="GBR74477.1"/>
    <property type="molecule type" value="Genomic_DNA"/>
</dbReference>
<reference evidence="11 12" key="1">
    <citation type="journal article" date="2019" name="ISME J.">
        <title>Genome analyses of uncultured TG2/ZB3 bacteria in 'Margulisbacteria' specifically attached to ectosymbiotic spirochetes of protists in the termite gut.</title>
        <authorList>
            <person name="Utami Y.D."/>
            <person name="Kuwahara H."/>
            <person name="Igai K."/>
            <person name="Murakami T."/>
            <person name="Sugaya K."/>
            <person name="Morikawa T."/>
            <person name="Nagura Y."/>
            <person name="Yuki M."/>
            <person name="Deevong P."/>
            <person name="Inoue T."/>
            <person name="Kihara K."/>
            <person name="Lo N."/>
            <person name="Yamada A."/>
            <person name="Ohkuma M."/>
            <person name="Hongoh Y."/>
        </authorList>
    </citation>
    <scope>NUCLEOTIDE SEQUENCE [LARGE SCALE GENOMIC DNA]</scope>
    <source>
        <strain evidence="11">NkOx7-01</strain>
    </source>
</reference>
<dbReference type="InterPro" id="IPR007197">
    <property type="entry name" value="rSAM"/>
</dbReference>
<evidence type="ECO:0000313" key="11">
    <source>
        <dbReference type="EMBL" id="GBR74477.1"/>
    </source>
</evidence>
<dbReference type="InterPro" id="IPR006638">
    <property type="entry name" value="Elp3/MiaA/NifB-like_rSAM"/>
</dbReference>
<keyword evidence="3 9" id="KW-0808">Transferase</keyword>
<feature type="domain" description="Radical SAM core" evidence="10">
    <location>
        <begin position="44"/>
        <end position="259"/>
    </location>
</feature>